<evidence type="ECO:0000259" key="5">
    <source>
        <dbReference type="PROSITE" id="PS50931"/>
    </source>
</evidence>
<protein>
    <submittedName>
        <fullName evidence="6">Transcriptional regulator, LysR family</fullName>
    </submittedName>
</protein>
<dbReference type="InterPro" id="IPR050950">
    <property type="entry name" value="HTH-type_LysR_regulators"/>
</dbReference>
<sequence length="317" mass="34682">MTMQQLQYVLASFEHGSFSAAAEALHLAQPSLSEQVRRLEAELGVALFQRVGRGLVPTEAGRALRPHAEAALAAVEAARMSVGAVRELRAGTAAFGTFGTARTYLGTDLVEDFRRSHPDVRVRIVGQNSSETVEAIRDGTLEAGLVVLPVEDRGLEIRPAMRDEVLYVSGDHGRLRHAMTMERLAKAPLILSEASWGNEDPTRRQLRELAQRAGVVIEPQIDVEDVEVALELAARGLGDTIAPAGMLRRLAPSELGWVPFAEPIYETFAFTWRRGAQLSPATQAFMTFAERRLDTLAAMLRSEPPRRRAPVRATVSA</sequence>
<dbReference type="InterPro" id="IPR000847">
    <property type="entry name" value="LysR_HTH_N"/>
</dbReference>
<dbReference type="Pfam" id="PF03466">
    <property type="entry name" value="LysR_substrate"/>
    <property type="match status" value="1"/>
</dbReference>
<dbReference type="EMBL" id="CADCVQ010000073">
    <property type="protein sequence ID" value="CAA9497630.1"/>
    <property type="molecule type" value="Genomic_DNA"/>
</dbReference>
<dbReference type="InterPro" id="IPR036388">
    <property type="entry name" value="WH-like_DNA-bd_sf"/>
</dbReference>
<dbReference type="GO" id="GO:0005829">
    <property type="term" value="C:cytosol"/>
    <property type="evidence" value="ECO:0007669"/>
    <property type="project" value="TreeGrafter"/>
</dbReference>
<dbReference type="PROSITE" id="PS50931">
    <property type="entry name" value="HTH_LYSR"/>
    <property type="match status" value="1"/>
</dbReference>
<gene>
    <name evidence="6" type="ORF">AVDCRST_MAG67-1809</name>
</gene>
<evidence type="ECO:0000256" key="2">
    <source>
        <dbReference type="ARBA" id="ARBA00023015"/>
    </source>
</evidence>
<dbReference type="PANTHER" id="PTHR30419">
    <property type="entry name" value="HTH-TYPE TRANSCRIPTIONAL REGULATOR YBHD"/>
    <property type="match status" value="1"/>
</dbReference>
<dbReference type="Pfam" id="PF00126">
    <property type="entry name" value="HTH_1"/>
    <property type="match status" value="1"/>
</dbReference>
<proteinExistence type="inferred from homology"/>
<dbReference type="Gene3D" id="3.40.190.290">
    <property type="match status" value="1"/>
</dbReference>
<evidence type="ECO:0000256" key="4">
    <source>
        <dbReference type="ARBA" id="ARBA00023163"/>
    </source>
</evidence>
<keyword evidence="4" id="KW-0804">Transcription</keyword>
<dbReference type="InterPro" id="IPR036390">
    <property type="entry name" value="WH_DNA-bd_sf"/>
</dbReference>
<dbReference type="GO" id="GO:0003677">
    <property type="term" value="F:DNA binding"/>
    <property type="evidence" value="ECO:0007669"/>
    <property type="project" value="UniProtKB-KW"/>
</dbReference>
<reference evidence="6" key="1">
    <citation type="submission" date="2020-02" db="EMBL/GenBank/DDBJ databases">
        <authorList>
            <person name="Meier V. D."/>
        </authorList>
    </citation>
    <scope>NUCLEOTIDE SEQUENCE</scope>
    <source>
        <strain evidence="6">AVDCRST_MAG67</strain>
    </source>
</reference>
<dbReference type="InterPro" id="IPR005119">
    <property type="entry name" value="LysR_subst-bd"/>
</dbReference>
<keyword evidence="3" id="KW-0238">DNA-binding</keyword>
<dbReference type="SUPFAM" id="SSF46785">
    <property type="entry name" value="Winged helix' DNA-binding domain"/>
    <property type="match status" value="1"/>
</dbReference>
<accession>A0A6J4SF56</accession>
<feature type="domain" description="HTH lysR-type" evidence="5">
    <location>
        <begin position="1"/>
        <end position="58"/>
    </location>
</feature>
<dbReference type="SUPFAM" id="SSF53850">
    <property type="entry name" value="Periplasmic binding protein-like II"/>
    <property type="match status" value="1"/>
</dbReference>
<organism evidence="6">
    <name type="scientific">uncultured Solirubrobacteraceae bacterium</name>
    <dbReference type="NCBI Taxonomy" id="1162706"/>
    <lineage>
        <taxon>Bacteria</taxon>
        <taxon>Bacillati</taxon>
        <taxon>Actinomycetota</taxon>
        <taxon>Thermoleophilia</taxon>
        <taxon>Solirubrobacterales</taxon>
        <taxon>Solirubrobacteraceae</taxon>
        <taxon>environmental samples</taxon>
    </lineage>
</organism>
<dbReference type="AlphaFoldDB" id="A0A6J4SF56"/>
<dbReference type="Gene3D" id="1.10.10.10">
    <property type="entry name" value="Winged helix-like DNA-binding domain superfamily/Winged helix DNA-binding domain"/>
    <property type="match status" value="1"/>
</dbReference>
<evidence type="ECO:0000313" key="6">
    <source>
        <dbReference type="EMBL" id="CAA9497630.1"/>
    </source>
</evidence>
<dbReference type="PRINTS" id="PR00039">
    <property type="entry name" value="HTHLYSR"/>
</dbReference>
<dbReference type="CDD" id="cd05466">
    <property type="entry name" value="PBP2_LTTR_substrate"/>
    <property type="match status" value="1"/>
</dbReference>
<dbReference type="GO" id="GO:0003700">
    <property type="term" value="F:DNA-binding transcription factor activity"/>
    <property type="evidence" value="ECO:0007669"/>
    <property type="project" value="InterPro"/>
</dbReference>
<evidence type="ECO:0000256" key="3">
    <source>
        <dbReference type="ARBA" id="ARBA00023125"/>
    </source>
</evidence>
<comment type="similarity">
    <text evidence="1">Belongs to the LysR transcriptional regulatory family.</text>
</comment>
<keyword evidence="2" id="KW-0805">Transcription regulation</keyword>
<evidence type="ECO:0000256" key="1">
    <source>
        <dbReference type="ARBA" id="ARBA00009437"/>
    </source>
</evidence>
<dbReference type="FunFam" id="1.10.10.10:FF:000001">
    <property type="entry name" value="LysR family transcriptional regulator"/>
    <property type="match status" value="1"/>
</dbReference>
<name>A0A6J4SF56_9ACTN</name>